<feature type="compositionally biased region" description="Low complexity" evidence="1">
    <location>
        <begin position="12"/>
        <end position="25"/>
    </location>
</feature>
<evidence type="ECO:0000313" key="3">
    <source>
        <dbReference type="EMBL" id="CAF3766602.1"/>
    </source>
</evidence>
<comment type="caution">
    <text evidence="2">The sequence shown here is derived from an EMBL/GenBank/DDBJ whole genome shotgun (WGS) entry which is preliminary data.</text>
</comment>
<evidence type="ECO:0000313" key="2">
    <source>
        <dbReference type="EMBL" id="CAF0996824.1"/>
    </source>
</evidence>
<evidence type="ECO:0000313" key="4">
    <source>
        <dbReference type="Proteomes" id="UP000677228"/>
    </source>
</evidence>
<organism evidence="2 4">
    <name type="scientific">Didymodactylos carnosus</name>
    <dbReference type="NCBI Taxonomy" id="1234261"/>
    <lineage>
        <taxon>Eukaryota</taxon>
        <taxon>Metazoa</taxon>
        <taxon>Spiralia</taxon>
        <taxon>Gnathifera</taxon>
        <taxon>Rotifera</taxon>
        <taxon>Eurotatoria</taxon>
        <taxon>Bdelloidea</taxon>
        <taxon>Philodinida</taxon>
        <taxon>Philodinidae</taxon>
        <taxon>Didymodactylos</taxon>
    </lineage>
</organism>
<name>A0A8S2DY50_9BILA</name>
<feature type="region of interest" description="Disordered" evidence="1">
    <location>
        <begin position="1"/>
        <end position="29"/>
    </location>
</feature>
<dbReference type="EMBL" id="CAJOBA010006217">
    <property type="protein sequence ID" value="CAF3766602.1"/>
    <property type="molecule type" value="Genomic_DNA"/>
</dbReference>
<dbReference type="AlphaFoldDB" id="A0A8S2DY50"/>
<reference evidence="2" key="1">
    <citation type="submission" date="2021-02" db="EMBL/GenBank/DDBJ databases">
        <authorList>
            <person name="Nowell W R."/>
        </authorList>
    </citation>
    <scope>NUCLEOTIDE SEQUENCE</scope>
</reference>
<sequence length="82" mass="9256">CGEEKGKATGDSPSSTSRPQTPSESNDVVAEKEKLIKALRDQVNTQITQISFLKKTAELQMAQIQSQDKEITQWKIHEIHKY</sequence>
<dbReference type="EMBL" id="CAJNOK010006210">
    <property type="protein sequence ID" value="CAF0996824.1"/>
    <property type="molecule type" value="Genomic_DNA"/>
</dbReference>
<gene>
    <name evidence="2" type="ORF">OVA965_LOCUS14357</name>
    <name evidence="3" type="ORF">TMI583_LOCUS14364</name>
</gene>
<evidence type="ECO:0000256" key="1">
    <source>
        <dbReference type="SAM" id="MobiDB-lite"/>
    </source>
</evidence>
<accession>A0A8S2DY50</accession>
<feature type="non-terminal residue" evidence="2">
    <location>
        <position position="1"/>
    </location>
</feature>
<protein>
    <submittedName>
        <fullName evidence="2">Uncharacterized protein</fullName>
    </submittedName>
</protein>
<dbReference type="Proteomes" id="UP000682733">
    <property type="component" value="Unassembled WGS sequence"/>
</dbReference>
<proteinExistence type="predicted"/>
<dbReference type="Proteomes" id="UP000677228">
    <property type="component" value="Unassembled WGS sequence"/>
</dbReference>